<sequence length="50" mass="5886">MALRWGHQQWQLNMDSFDEKSLKLCFLPKDEPPGCVELNIPLRSLVEQMI</sequence>
<dbReference type="Proteomes" id="UP000028875">
    <property type="component" value="Unassembled WGS sequence"/>
</dbReference>
<organism evidence="1 2">
    <name type="scientific">Virgibacillus massiliensis</name>
    <dbReference type="NCBI Taxonomy" id="1462526"/>
    <lineage>
        <taxon>Bacteria</taxon>
        <taxon>Bacillati</taxon>
        <taxon>Bacillota</taxon>
        <taxon>Bacilli</taxon>
        <taxon>Bacillales</taxon>
        <taxon>Bacillaceae</taxon>
        <taxon>Virgibacillus</taxon>
    </lineage>
</organism>
<dbReference type="EMBL" id="CCDP010000002">
    <property type="protein sequence ID" value="CDQ41427.1"/>
    <property type="molecule type" value="Genomic_DNA"/>
</dbReference>
<keyword evidence="2" id="KW-1185">Reference proteome</keyword>
<protein>
    <submittedName>
        <fullName evidence="1">Uncharacterized protein</fullName>
    </submittedName>
</protein>
<name>A0A024QGS8_9BACI</name>
<evidence type="ECO:0000313" key="1">
    <source>
        <dbReference type="EMBL" id="CDQ41427.1"/>
    </source>
</evidence>
<dbReference type="STRING" id="1462526.BN990_03797"/>
<proteinExistence type="predicted"/>
<comment type="caution">
    <text evidence="1">The sequence shown here is derived from an EMBL/GenBank/DDBJ whole genome shotgun (WGS) entry which is preliminary data.</text>
</comment>
<reference evidence="1 2" key="1">
    <citation type="submission" date="2014-03" db="EMBL/GenBank/DDBJ databases">
        <authorList>
            <person name="Urmite Genomes U."/>
        </authorList>
    </citation>
    <scope>NUCLEOTIDE SEQUENCE [LARGE SCALE GENOMIC DNA]</scope>
    <source>
        <strain evidence="1 2">Vm-5</strain>
    </source>
</reference>
<evidence type="ECO:0000313" key="2">
    <source>
        <dbReference type="Proteomes" id="UP000028875"/>
    </source>
</evidence>
<dbReference type="AlphaFoldDB" id="A0A024QGS8"/>
<accession>A0A024QGS8</accession>
<gene>
    <name evidence="1" type="ORF">BN990_03797</name>
</gene>
<reference evidence="2" key="2">
    <citation type="submission" date="2014-05" db="EMBL/GenBank/DDBJ databases">
        <title>Draft genome sequence of Virgibacillus massiliensis Vm-5.</title>
        <authorList>
            <person name="Khelaifia S."/>
            <person name="Croce O."/>
            <person name="Lagier J.C."/>
            <person name="Raoult D."/>
        </authorList>
    </citation>
    <scope>NUCLEOTIDE SEQUENCE [LARGE SCALE GENOMIC DNA]</scope>
    <source>
        <strain evidence="2">Vm-5</strain>
    </source>
</reference>